<evidence type="ECO:0000313" key="1">
    <source>
        <dbReference type="EMBL" id="CAF4651578.1"/>
    </source>
</evidence>
<sequence>MGNARTSTMLT</sequence>
<protein>
    <submittedName>
        <fullName evidence="1">Uncharacterized protein</fullName>
    </submittedName>
</protein>
<reference evidence="1" key="1">
    <citation type="submission" date="2021-02" db="EMBL/GenBank/DDBJ databases">
        <authorList>
            <person name="Nowell W R."/>
        </authorList>
    </citation>
    <scope>NUCLEOTIDE SEQUENCE</scope>
</reference>
<dbReference type="EMBL" id="CAJOBC010142745">
    <property type="protein sequence ID" value="CAF4651578.1"/>
    <property type="molecule type" value="Genomic_DNA"/>
</dbReference>
<gene>
    <name evidence="1" type="ORF">SRO942_LOCUS50422</name>
</gene>
<dbReference type="Proteomes" id="UP000681722">
    <property type="component" value="Unassembled WGS sequence"/>
</dbReference>
<organism evidence="1 2">
    <name type="scientific">Didymodactylos carnosus</name>
    <dbReference type="NCBI Taxonomy" id="1234261"/>
    <lineage>
        <taxon>Eukaryota</taxon>
        <taxon>Metazoa</taxon>
        <taxon>Spiralia</taxon>
        <taxon>Gnathifera</taxon>
        <taxon>Rotifera</taxon>
        <taxon>Eurotatoria</taxon>
        <taxon>Bdelloidea</taxon>
        <taxon>Philodinida</taxon>
        <taxon>Philodinidae</taxon>
        <taxon>Didymodactylos</taxon>
    </lineage>
</organism>
<comment type="caution">
    <text evidence="1">The sequence shown here is derived from an EMBL/GenBank/DDBJ whole genome shotgun (WGS) entry which is preliminary data.</text>
</comment>
<name>A0A8S2ZS64_9BILA</name>
<evidence type="ECO:0000313" key="2">
    <source>
        <dbReference type="Proteomes" id="UP000681722"/>
    </source>
</evidence>
<accession>A0A8S2ZS64</accession>
<proteinExistence type="predicted"/>
<feature type="non-terminal residue" evidence="1">
    <location>
        <position position="11"/>
    </location>
</feature>